<dbReference type="Proteomes" id="UP001576780">
    <property type="component" value="Unassembled WGS sequence"/>
</dbReference>
<evidence type="ECO:0000313" key="2">
    <source>
        <dbReference type="Proteomes" id="UP001576780"/>
    </source>
</evidence>
<dbReference type="InterPro" id="IPR014729">
    <property type="entry name" value="Rossmann-like_a/b/a_fold"/>
</dbReference>
<dbReference type="EMBL" id="JBHFNT010000067">
    <property type="protein sequence ID" value="MFB2834395.1"/>
    <property type="molecule type" value="Genomic_DNA"/>
</dbReference>
<keyword evidence="2" id="KW-1185">Reference proteome</keyword>
<name>A0ABV4WH36_9CYAN</name>
<gene>
    <name evidence="1" type="ORF">ACE1CA_07655</name>
</gene>
<dbReference type="SUPFAM" id="SSF52425">
    <property type="entry name" value="Cryptochrome/photolyase, N-terminal domain"/>
    <property type="match status" value="1"/>
</dbReference>
<evidence type="ECO:0008006" key="3">
    <source>
        <dbReference type="Google" id="ProtNLM"/>
    </source>
</evidence>
<dbReference type="InterPro" id="IPR036155">
    <property type="entry name" value="Crypto/Photolyase_N_sf"/>
</dbReference>
<accession>A0ABV4WH36</accession>
<evidence type="ECO:0000313" key="1">
    <source>
        <dbReference type="EMBL" id="MFB2834395.1"/>
    </source>
</evidence>
<protein>
    <recommendedName>
        <fullName evidence="3">DNA polymerase</fullName>
    </recommendedName>
</protein>
<sequence length="165" mass="19251">MTTIIWIHGDCLSPKNPALLQFPDAPAIWVWDEALLKEWQISLKRITFIYECLLELPVVIRRGDVANEVLAFAKEHDANTVVTAESPSPRFQEICGEIEKEVRLLVVAIDPFLDYDGYIDLKRFSRYWKVAQKYVYPTKYLATHLHPKLKLRILLDQKVHFLDTN</sequence>
<organism evidence="1 2">
    <name type="scientific">Floridaenema evergladense BLCC-F167</name>
    <dbReference type="NCBI Taxonomy" id="3153639"/>
    <lineage>
        <taxon>Bacteria</taxon>
        <taxon>Bacillati</taxon>
        <taxon>Cyanobacteriota</taxon>
        <taxon>Cyanophyceae</taxon>
        <taxon>Oscillatoriophycideae</taxon>
        <taxon>Aerosakkonematales</taxon>
        <taxon>Aerosakkonemataceae</taxon>
        <taxon>Floridanema</taxon>
        <taxon>Floridanema evergladense</taxon>
    </lineage>
</organism>
<dbReference type="Gene3D" id="3.40.50.620">
    <property type="entry name" value="HUPs"/>
    <property type="match status" value="1"/>
</dbReference>
<comment type="caution">
    <text evidence="1">The sequence shown here is derived from an EMBL/GenBank/DDBJ whole genome shotgun (WGS) entry which is preliminary data.</text>
</comment>
<reference evidence="1 2" key="1">
    <citation type="submission" date="2024-09" db="EMBL/GenBank/DDBJ databases">
        <title>Floridaenema gen nov. (Aerosakkonemataceae, Aerosakkonematales ord. nov., Cyanobacteria) from benthic tropical and subtropical fresh waters, with the description of four new species.</title>
        <authorList>
            <person name="Moretto J.A."/>
            <person name="Berthold D.E."/>
            <person name="Lefler F.W."/>
            <person name="Huang I.-S."/>
            <person name="Laughinghouse H. IV."/>
        </authorList>
    </citation>
    <scope>NUCLEOTIDE SEQUENCE [LARGE SCALE GENOMIC DNA]</scope>
    <source>
        <strain evidence="1 2">BLCC-F167</strain>
    </source>
</reference>
<dbReference type="RefSeq" id="WP_413276829.1">
    <property type="nucleotide sequence ID" value="NZ_JBHFNT010000067.1"/>
</dbReference>
<proteinExistence type="predicted"/>